<dbReference type="AlphaFoldDB" id="A0A947D9V2"/>
<feature type="region of interest" description="Disordered" evidence="1">
    <location>
        <begin position="159"/>
        <end position="196"/>
    </location>
</feature>
<keyword evidence="2" id="KW-0732">Signal</keyword>
<accession>A0A947D9V2</accession>
<evidence type="ECO:0000313" key="5">
    <source>
        <dbReference type="Proteomes" id="UP000766595"/>
    </source>
</evidence>
<dbReference type="SUPFAM" id="SSF50346">
    <property type="entry name" value="PRC-barrel domain"/>
    <property type="match status" value="1"/>
</dbReference>
<protein>
    <submittedName>
        <fullName evidence="4">PRC-barrel domain-containing protein</fullName>
    </submittedName>
</protein>
<dbReference type="PANTHER" id="PTHR36505:SF1">
    <property type="entry name" value="BLR1072 PROTEIN"/>
    <property type="match status" value="1"/>
</dbReference>
<dbReference type="InterPro" id="IPR011033">
    <property type="entry name" value="PRC_barrel-like_sf"/>
</dbReference>
<dbReference type="RefSeq" id="WP_261970933.1">
    <property type="nucleotide sequence ID" value="NZ_JAHHZF010000013.1"/>
</dbReference>
<evidence type="ECO:0000256" key="1">
    <source>
        <dbReference type="SAM" id="MobiDB-lite"/>
    </source>
</evidence>
<gene>
    <name evidence="4" type="ORF">KL771_23360</name>
</gene>
<evidence type="ECO:0000313" key="4">
    <source>
        <dbReference type="EMBL" id="MBT9292421.1"/>
    </source>
</evidence>
<dbReference type="InterPro" id="IPR027275">
    <property type="entry name" value="PRC-brl_dom"/>
</dbReference>
<name>A0A947D9V2_9HYPH</name>
<evidence type="ECO:0000256" key="2">
    <source>
        <dbReference type="SAM" id="SignalP"/>
    </source>
</evidence>
<feature type="compositionally biased region" description="Low complexity" evidence="1">
    <location>
        <begin position="173"/>
        <end position="185"/>
    </location>
</feature>
<proteinExistence type="predicted"/>
<reference evidence="4 5" key="1">
    <citation type="submission" date="2021-06" db="EMBL/GenBank/DDBJ databases">
        <authorList>
            <person name="Grouzdev D.S."/>
            <person name="Koziaeva V."/>
        </authorList>
    </citation>
    <scope>NUCLEOTIDE SEQUENCE [LARGE SCALE GENOMIC DNA]</scope>
    <source>
        <strain evidence="4 5">22</strain>
    </source>
</reference>
<feature type="compositionally biased region" description="Basic and acidic residues" evidence="1">
    <location>
        <begin position="159"/>
        <end position="172"/>
    </location>
</feature>
<evidence type="ECO:0000259" key="3">
    <source>
        <dbReference type="Pfam" id="PF05239"/>
    </source>
</evidence>
<dbReference type="Gene3D" id="2.30.30.240">
    <property type="entry name" value="PRC-barrel domain"/>
    <property type="match status" value="1"/>
</dbReference>
<feature type="region of interest" description="Disordered" evidence="1">
    <location>
        <begin position="32"/>
        <end position="60"/>
    </location>
</feature>
<keyword evidence="5" id="KW-1185">Reference proteome</keyword>
<dbReference type="Pfam" id="PF05239">
    <property type="entry name" value="PRC"/>
    <property type="match status" value="1"/>
</dbReference>
<dbReference type="PANTHER" id="PTHR36505">
    <property type="entry name" value="BLR1072 PROTEIN"/>
    <property type="match status" value="1"/>
</dbReference>
<feature type="chain" id="PRO_5037199186" evidence="2">
    <location>
        <begin position="22"/>
        <end position="196"/>
    </location>
</feature>
<feature type="signal peptide" evidence="2">
    <location>
        <begin position="1"/>
        <end position="21"/>
    </location>
</feature>
<dbReference type="EMBL" id="JAHHZF010000013">
    <property type="protein sequence ID" value="MBT9292421.1"/>
    <property type="molecule type" value="Genomic_DNA"/>
</dbReference>
<comment type="caution">
    <text evidence="4">The sequence shown here is derived from an EMBL/GenBank/DDBJ whole genome shotgun (WGS) entry which is preliminary data.</text>
</comment>
<feature type="domain" description="PRC-barrel" evidence="3">
    <location>
        <begin position="77"/>
        <end position="139"/>
    </location>
</feature>
<organism evidence="4 5">
    <name type="scientific">Prosthecodimorpha staleyi</name>
    <dbReference type="NCBI Taxonomy" id="2840188"/>
    <lineage>
        <taxon>Bacteria</taxon>
        <taxon>Pseudomonadati</taxon>
        <taxon>Pseudomonadota</taxon>
        <taxon>Alphaproteobacteria</taxon>
        <taxon>Hyphomicrobiales</taxon>
        <taxon>Ancalomicrobiaceae</taxon>
        <taxon>Prosthecodimorpha</taxon>
    </lineage>
</organism>
<sequence length="196" mass="19961">MMKRALMISALVAVPFTGAMAQSDTKTPGTITPPIGTSTPGVVNPPVGTTTTGATTTTTTTTTGRTSITFVQQQMPDQMLASGLIGATVRGSANETIGEIDDVILDRDGRAQAVVIGVGGFLGMGEKNVAVPYDAVQVTRDPDNAQVSRVAMSTTKEALKAAPEFKKVDKRNAGSSATTGATGSGPVAPKTPVNPQ</sequence>
<dbReference type="Proteomes" id="UP000766595">
    <property type="component" value="Unassembled WGS sequence"/>
</dbReference>